<name>A0AAV7T6I8_PLEWA</name>
<sequence length="102" mass="11679">MRQGSGHPWRARSATNQAMRHTVLPAAQSAAHRNTAGRAAHRPSSEPAPQRLSKIRVRHAWQRCGSCRDRCNRTSWAGRLIRISRNSRQPSWIQILYSGEWK</sequence>
<dbReference type="Proteomes" id="UP001066276">
    <property type="component" value="Chromosome 4_1"/>
</dbReference>
<reference evidence="2" key="1">
    <citation type="journal article" date="2022" name="bioRxiv">
        <title>Sequencing and chromosome-scale assembly of the giantPleurodeles waltlgenome.</title>
        <authorList>
            <person name="Brown T."/>
            <person name="Elewa A."/>
            <person name="Iarovenko S."/>
            <person name="Subramanian E."/>
            <person name="Araus A.J."/>
            <person name="Petzold A."/>
            <person name="Susuki M."/>
            <person name="Suzuki K.-i.T."/>
            <person name="Hayashi T."/>
            <person name="Toyoda A."/>
            <person name="Oliveira C."/>
            <person name="Osipova E."/>
            <person name="Leigh N.D."/>
            <person name="Simon A."/>
            <person name="Yun M.H."/>
        </authorList>
    </citation>
    <scope>NUCLEOTIDE SEQUENCE</scope>
    <source>
        <strain evidence="2">20211129_DDA</strain>
        <tissue evidence="2">Liver</tissue>
    </source>
</reference>
<organism evidence="2 3">
    <name type="scientific">Pleurodeles waltl</name>
    <name type="common">Iberian ribbed newt</name>
    <dbReference type="NCBI Taxonomy" id="8319"/>
    <lineage>
        <taxon>Eukaryota</taxon>
        <taxon>Metazoa</taxon>
        <taxon>Chordata</taxon>
        <taxon>Craniata</taxon>
        <taxon>Vertebrata</taxon>
        <taxon>Euteleostomi</taxon>
        <taxon>Amphibia</taxon>
        <taxon>Batrachia</taxon>
        <taxon>Caudata</taxon>
        <taxon>Salamandroidea</taxon>
        <taxon>Salamandridae</taxon>
        <taxon>Pleurodelinae</taxon>
        <taxon>Pleurodeles</taxon>
    </lineage>
</organism>
<feature type="region of interest" description="Disordered" evidence="1">
    <location>
        <begin position="1"/>
        <end position="53"/>
    </location>
</feature>
<protein>
    <submittedName>
        <fullName evidence="2">Uncharacterized protein</fullName>
    </submittedName>
</protein>
<evidence type="ECO:0000256" key="1">
    <source>
        <dbReference type="SAM" id="MobiDB-lite"/>
    </source>
</evidence>
<proteinExistence type="predicted"/>
<comment type="caution">
    <text evidence="2">The sequence shown here is derived from an EMBL/GenBank/DDBJ whole genome shotgun (WGS) entry which is preliminary data.</text>
</comment>
<dbReference type="EMBL" id="JANPWB010000007">
    <property type="protein sequence ID" value="KAJ1171548.1"/>
    <property type="molecule type" value="Genomic_DNA"/>
</dbReference>
<gene>
    <name evidence="2" type="ORF">NDU88_003409</name>
</gene>
<accession>A0AAV7T6I8</accession>
<dbReference type="AlphaFoldDB" id="A0AAV7T6I8"/>
<evidence type="ECO:0000313" key="3">
    <source>
        <dbReference type="Proteomes" id="UP001066276"/>
    </source>
</evidence>
<evidence type="ECO:0000313" key="2">
    <source>
        <dbReference type="EMBL" id="KAJ1171548.1"/>
    </source>
</evidence>
<keyword evidence="3" id="KW-1185">Reference proteome</keyword>